<dbReference type="EMBL" id="JXTB01000759">
    <property type="protein sequence ID" value="PON33073.1"/>
    <property type="molecule type" value="Genomic_DNA"/>
</dbReference>
<proteinExistence type="predicted"/>
<sequence>MLKKFTKRYVKLHKCKLKEDEPSLIPETGHTKGFVLPETKHRTRFVLPESEQYYGDEIRSIGDDIEEDRHDEKTPRQASLIETIERVLLARQLQQSKSQSQLALATDVVPKKMTP</sequence>
<keyword evidence="2" id="KW-1185">Reference proteome</keyword>
<evidence type="ECO:0000313" key="1">
    <source>
        <dbReference type="EMBL" id="PON33073.1"/>
    </source>
</evidence>
<dbReference type="Proteomes" id="UP000237105">
    <property type="component" value="Unassembled WGS sequence"/>
</dbReference>
<comment type="caution">
    <text evidence="1">The sequence shown here is derived from an EMBL/GenBank/DDBJ whole genome shotgun (WGS) entry which is preliminary data.</text>
</comment>
<gene>
    <name evidence="1" type="ORF">PanWU01x14_355810</name>
</gene>
<dbReference type="AlphaFoldDB" id="A0A2P5A970"/>
<accession>A0A2P5A970</accession>
<evidence type="ECO:0000313" key="2">
    <source>
        <dbReference type="Proteomes" id="UP000237105"/>
    </source>
</evidence>
<name>A0A2P5A970_PARAD</name>
<organism evidence="1 2">
    <name type="scientific">Parasponia andersonii</name>
    <name type="common">Sponia andersonii</name>
    <dbReference type="NCBI Taxonomy" id="3476"/>
    <lineage>
        <taxon>Eukaryota</taxon>
        <taxon>Viridiplantae</taxon>
        <taxon>Streptophyta</taxon>
        <taxon>Embryophyta</taxon>
        <taxon>Tracheophyta</taxon>
        <taxon>Spermatophyta</taxon>
        <taxon>Magnoliopsida</taxon>
        <taxon>eudicotyledons</taxon>
        <taxon>Gunneridae</taxon>
        <taxon>Pentapetalae</taxon>
        <taxon>rosids</taxon>
        <taxon>fabids</taxon>
        <taxon>Rosales</taxon>
        <taxon>Cannabaceae</taxon>
        <taxon>Parasponia</taxon>
    </lineage>
</organism>
<dbReference type="OrthoDB" id="10314010at2759"/>
<protein>
    <submittedName>
        <fullName evidence="1">Uncharacterized protein</fullName>
    </submittedName>
</protein>
<reference evidence="2" key="1">
    <citation type="submission" date="2016-06" db="EMBL/GenBank/DDBJ databases">
        <title>Parallel loss of symbiosis genes in relatives of nitrogen-fixing non-legume Parasponia.</title>
        <authorList>
            <person name="Van Velzen R."/>
            <person name="Holmer R."/>
            <person name="Bu F."/>
            <person name="Rutten L."/>
            <person name="Van Zeijl A."/>
            <person name="Liu W."/>
            <person name="Santuari L."/>
            <person name="Cao Q."/>
            <person name="Sharma T."/>
            <person name="Shen D."/>
            <person name="Roswanjaya Y."/>
            <person name="Wardhani T."/>
            <person name="Kalhor M.S."/>
            <person name="Jansen J."/>
            <person name="Van den Hoogen J."/>
            <person name="Gungor B."/>
            <person name="Hartog M."/>
            <person name="Hontelez J."/>
            <person name="Verver J."/>
            <person name="Yang W.-C."/>
            <person name="Schijlen E."/>
            <person name="Repin R."/>
            <person name="Schilthuizen M."/>
            <person name="Schranz E."/>
            <person name="Heidstra R."/>
            <person name="Miyata K."/>
            <person name="Fedorova E."/>
            <person name="Kohlen W."/>
            <person name="Bisseling T."/>
            <person name="Smit S."/>
            <person name="Geurts R."/>
        </authorList>
    </citation>
    <scope>NUCLEOTIDE SEQUENCE [LARGE SCALE GENOMIC DNA]</scope>
    <source>
        <strain evidence="2">cv. WU1-14</strain>
    </source>
</reference>